<gene>
    <name evidence="12" type="ORF">CCAP1982_LOCUS1909</name>
</gene>
<accession>A0A811U2D2</accession>
<evidence type="ECO:0000256" key="4">
    <source>
        <dbReference type="ARBA" id="ARBA00022670"/>
    </source>
</evidence>
<dbReference type="InterPro" id="IPR018497">
    <property type="entry name" value="Peptidase_M13_C"/>
</dbReference>
<dbReference type="AlphaFoldDB" id="A0A811U2D2"/>
<keyword evidence="13" id="KW-1185">Reference proteome</keyword>
<evidence type="ECO:0000259" key="10">
    <source>
        <dbReference type="Pfam" id="PF01431"/>
    </source>
</evidence>
<dbReference type="OrthoDB" id="8033935at2759"/>
<evidence type="ECO:0000259" key="11">
    <source>
        <dbReference type="Pfam" id="PF05649"/>
    </source>
</evidence>
<keyword evidence="9" id="KW-0732">Signal</keyword>
<dbReference type="InterPro" id="IPR024079">
    <property type="entry name" value="MetalloPept_cat_dom_sf"/>
</dbReference>
<evidence type="ECO:0000256" key="2">
    <source>
        <dbReference type="ARBA" id="ARBA00004401"/>
    </source>
</evidence>
<sequence>MVRAHNYILIYGISILNHVCAATALPSTTKAASEEDIDALYMEKLLANLNTSVDPCVDFYTYACGNWAQHYDNTAYVDVPGYMDFEVNKQLLNALLAANETTDGSDVAQQAVRYYESCVNLEAPALNAFLRYVQNALNFEWPILRANWQRPWQNDTEFDWLRVVGGLRAFGLSGVFITQDLNLRTTNSTQYLLELHAPQAAAALPTTQILRLKSIEDIFLNFGLTELEAHNVSAKVIALDEAINEALNIGALMNASNTFNASIGNLTHINVTSLEMNVGDLLELVPEIDWRTYLQHVLGRTVDSNQQLVQTYSIDLPYFRQLPALLAAHTNETIAYYIMLKFMYQLNADLPYNMTDAQKSTHCMRLLRGYMPLAANYLYEQHYYRHRRAASDAALQHMFNKLRANFAQLVAANNLELNATERAYILAELDGMQLLIGNVPHDASLNLTHFVGAYYAHVHMNASDFYGNHLQLIHSSVRRMQVKLLNEPRTANVSAQLKQIYEYDFETSTSSSPIKIFDNVVLVPYGYLQLPLYDHRLDALLQHSLFGFILAHEIMHAYDLFHIVYDQNGNFNRLGLDVAQHYWGFINCTRQMVLSDIVSENMADVAGLRLAYQTYFGQEDSAGEADKSAKVETTITAGVKSTTITSRQATLADAHNDIAGRRATPSTPLISVARETPLKYGNFTRPQLFFINSVQFLCANMPRIEALNVQAHQLGHDMHDVRVRRNWANLEHFAAAFQCAPDTPMNPSEKCRWW</sequence>
<keyword evidence="8" id="KW-0482">Metalloprotease</keyword>
<dbReference type="Gene3D" id="3.40.390.10">
    <property type="entry name" value="Collagenase (Catalytic Domain)"/>
    <property type="match status" value="1"/>
</dbReference>
<dbReference type="Pfam" id="PF05649">
    <property type="entry name" value="Peptidase_M13_N"/>
    <property type="match status" value="1"/>
</dbReference>
<dbReference type="CDD" id="cd08662">
    <property type="entry name" value="M13"/>
    <property type="match status" value="1"/>
</dbReference>
<comment type="subcellular location">
    <subcellularLocation>
        <location evidence="2">Cell membrane</location>
        <topology evidence="2">Single-pass type II membrane protein</topology>
    </subcellularLocation>
</comment>
<dbReference type="PROSITE" id="PS51885">
    <property type="entry name" value="NEPRILYSIN"/>
    <property type="match status" value="1"/>
</dbReference>
<feature type="signal peptide" evidence="9">
    <location>
        <begin position="1"/>
        <end position="24"/>
    </location>
</feature>
<dbReference type="Proteomes" id="UP000606786">
    <property type="component" value="Unassembled WGS sequence"/>
</dbReference>
<dbReference type="InterPro" id="IPR000718">
    <property type="entry name" value="Peptidase_M13"/>
</dbReference>
<evidence type="ECO:0000256" key="6">
    <source>
        <dbReference type="ARBA" id="ARBA00022801"/>
    </source>
</evidence>
<feature type="domain" description="Peptidase M13 C-terminal" evidence="10">
    <location>
        <begin position="518"/>
        <end position="619"/>
    </location>
</feature>
<reference evidence="12" key="1">
    <citation type="submission" date="2020-11" db="EMBL/GenBank/DDBJ databases">
        <authorList>
            <person name="Whitehead M."/>
        </authorList>
    </citation>
    <scope>NUCLEOTIDE SEQUENCE</scope>
    <source>
        <strain evidence="12">EGII</strain>
    </source>
</reference>
<keyword evidence="6" id="KW-0378">Hydrolase</keyword>
<evidence type="ECO:0000313" key="12">
    <source>
        <dbReference type="EMBL" id="CAD6993079.1"/>
    </source>
</evidence>
<dbReference type="Gene3D" id="1.10.1380.10">
    <property type="entry name" value="Neutral endopeptidase , domain2"/>
    <property type="match status" value="1"/>
</dbReference>
<evidence type="ECO:0000256" key="3">
    <source>
        <dbReference type="ARBA" id="ARBA00007357"/>
    </source>
</evidence>
<evidence type="ECO:0000313" key="13">
    <source>
        <dbReference type="Proteomes" id="UP000606786"/>
    </source>
</evidence>
<evidence type="ECO:0000256" key="8">
    <source>
        <dbReference type="ARBA" id="ARBA00023049"/>
    </source>
</evidence>
<dbReference type="InterPro" id="IPR042089">
    <property type="entry name" value="Peptidase_M13_dom_2"/>
</dbReference>
<comment type="similarity">
    <text evidence="3">Belongs to the peptidase M13 family.</text>
</comment>
<proteinExistence type="inferred from homology"/>
<evidence type="ECO:0000256" key="7">
    <source>
        <dbReference type="ARBA" id="ARBA00022833"/>
    </source>
</evidence>
<evidence type="ECO:0000256" key="1">
    <source>
        <dbReference type="ARBA" id="ARBA00001947"/>
    </source>
</evidence>
<dbReference type="GO" id="GO:0005886">
    <property type="term" value="C:plasma membrane"/>
    <property type="evidence" value="ECO:0007669"/>
    <property type="project" value="UniProtKB-SubCell"/>
</dbReference>
<keyword evidence="4" id="KW-0645">Protease</keyword>
<feature type="domain" description="Peptidase M13 C-terminal" evidence="10">
    <location>
        <begin position="675"/>
        <end position="752"/>
    </location>
</feature>
<dbReference type="PRINTS" id="PR00786">
    <property type="entry name" value="NEPRILYSIN"/>
</dbReference>
<dbReference type="GO" id="GO:0016485">
    <property type="term" value="P:protein processing"/>
    <property type="evidence" value="ECO:0007669"/>
    <property type="project" value="TreeGrafter"/>
</dbReference>
<dbReference type="GO" id="GO:0004222">
    <property type="term" value="F:metalloendopeptidase activity"/>
    <property type="evidence" value="ECO:0007669"/>
    <property type="project" value="InterPro"/>
</dbReference>
<organism evidence="12 13">
    <name type="scientific">Ceratitis capitata</name>
    <name type="common">Mediterranean fruit fly</name>
    <name type="synonym">Tephritis capitata</name>
    <dbReference type="NCBI Taxonomy" id="7213"/>
    <lineage>
        <taxon>Eukaryota</taxon>
        <taxon>Metazoa</taxon>
        <taxon>Ecdysozoa</taxon>
        <taxon>Arthropoda</taxon>
        <taxon>Hexapoda</taxon>
        <taxon>Insecta</taxon>
        <taxon>Pterygota</taxon>
        <taxon>Neoptera</taxon>
        <taxon>Endopterygota</taxon>
        <taxon>Diptera</taxon>
        <taxon>Brachycera</taxon>
        <taxon>Muscomorpha</taxon>
        <taxon>Tephritoidea</taxon>
        <taxon>Tephritidae</taxon>
        <taxon>Ceratitis</taxon>
        <taxon>Ceratitis</taxon>
    </lineage>
</organism>
<protein>
    <submittedName>
        <fullName evidence="12">(Mediterranean fruit fly) hypothetical protein</fullName>
    </submittedName>
</protein>
<name>A0A811U2D2_CERCA</name>
<dbReference type="InterPro" id="IPR008753">
    <property type="entry name" value="Peptidase_M13_N"/>
</dbReference>
<evidence type="ECO:0000256" key="9">
    <source>
        <dbReference type="SAM" id="SignalP"/>
    </source>
</evidence>
<dbReference type="PANTHER" id="PTHR11733:SF167">
    <property type="entry name" value="FI17812P1-RELATED"/>
    <property type="match status" value="1"/>
</dbReference>
<dbReference type="SUPFAM" id="SSF55486">
    <property type="entry name" value="Metalloproteases ('zincins'), catalytic domain"/>
    <property type="match status" value="1"/>
</dbReference>
<dbReference type="EMBL" id="CAJHJT010000001">
    <property type="protein sequence ID" value="CAD6993079.1"/>
    <property type="molecule type" value="Genomic_DNA"/>
</dbReference>
<feature type="domain" description="Peptidase M13 N-terminal" evidence="11">
    <location>
        <begin position="55"/>
        <end position="437"/>
    </location>
</feature>
<comment type="caution">
    <text evidence="12">The sequence shown here is derived from an EMBL/GenBank/DDBJ whole genome shotgun (WGS) entry which is preliminary data.</text>
</comment>
<dbReference type="Pfam" id="PF01431">
    <property type="entry name" value="Peptidase_M13"/>
    <property type="match status" value="2"/>
</dbReference>
<keyword evidence="7" id="KW-0862">Zinc</keyword>
<feature type="chain" id="PRO_5032530964" evidence="9">
    <location>
        <begin position="25"/>
        <end position="754"/>
    </location>
</feature>
<keyword evidence="5" id="KW-0479">Metal-binding</keyword>
<dbReference type="GO" id="GO:0046872">
    <property type="term" value="F:metal ion binding"/>
    <property type="evidence" value="ECO:0007669"/>
    <property type="project" value="UniProtKB-KW"/>
</dbReference>
<dbReference type="PANTHER" id="PTHR11733">
    <property type="entry name" value="ZINC METALLOPROTEASE FAMILY M13 NEPRILYSIN-RELATED"/>
    <property type="match status" value="1"/>
</dbReference>
<evidence type="ECO:0000256" key="5">
    <source>
        <dbReference type="ARBA" id="ARBA00022723"/>
    </source>
</evidence>
<comment type="cofactor">
    <cofactor evidence="1">
        <name>Zn(2+)</name>
        <dbReference type="ChEBI" id="CHEBI:29105"/>
    </cofactor>
</comment>